<dbReference type="Proteomes" id="UP000620124">
    <property type="component" value="Unassembled WGS sequence"/>
</dbReference>
<accession>A0A8H6X5M8</accession>
<feature type="region of interest" description="Disordered" evidence="1">
    <location>
        <begin position="205"/>
        <end position="241"/>
    </location>
</feature>
<comment type="caution">
    <text evidence="2">The sequence shown here is derived from an EMBL/GenBank/DDBJ whole genome shotgun (WGS) entry which is preliminary data.</text>
</comment>
<dbReference type="OrthoDB" id="3059753at2759"/>
<evidence type="ECO:0000313" key="2">
    <source>
        <dbReference type="EMBL" id="KAF7334950.1"/>
    </source>
</evidence>
<gene>
    <name evidence="2" type="ORF">MVEN_02244900</name>
</gene>
<dbReference type="AlphaFoldDB" id="A0A8H6X5M8"/>
<protein>
    <recommendedName>
        <fullName evidence="4">C2H2-type domain-containing protein</fullName>
    </recommendedName>
</protein>
<evidence type="ECO:0008006" key="4">
    <source>
        <dbReference type="Google" id="ProtNLM"/>
    </source>
</evidence>
<evidence type="ECO:0000256" key="1">
    <source>
        <dbReference type="SAM" id="MobiDB-lite"/>
    </source>
</evidence>
<feature type="compositionally biased region" description="Low complexity" evidence="1">
    <location>
        <begin position="212"/>
        <end position="227"/>
    </location>
</feature>
<keyword evidence="3" id="KW-1185">Reference proteome</keyword>
<reference evidence="2" key="1">
    <citation type="submission" date="2020-05" db="EMBL/GenBank/DDBJ databases">
        <title>Mycena genomes resolve the evolution of fungal bioluminescence.</title>
        <authorList>
            <person name="Tsai I.J."/>
        </authorList>
    </citation>
    <scope>NUCLEOTIDE SEQUENCE</scope>
    <source>
        <strain evidence="2">CCC161011</strain>
    </source>
</reference>
<name>A0A8H6X5M8_9AGAR</name>
<sequence length="381" mass="41095">MANALGLFTTPFLDFEAAVDSVDALWAGQTPLDTPAMFPTRVEPAPHSMPLPSADAPYTPGGYFPASVSCGMHRGNIQSRELSSATGIVSAPFLVSEASVDVADANSAYQTPLDAGTHVVQEMDSRSISPPPSAHASYAPDGPVSDSYEMTWNWNSFRRPTERSSARPRNVMYRPYTPSIASSRASTPASPSPYFSLPYGSAFTTPATTPEPVDGPSRVPSSGPVRSSRQRRPHIDSQSNWLGTSGLRIKMETFGSVEAADPCPSVGTANVEQLLQQARDTQVQKFATVRCSWNGCTETIILADLKNHLLDDHHLRDAKEKVQCLWGSGFGCASEPMQAGSLAKHVLSQKHLDVHVRCPTCGQGYQRREGLRKHLLGGAKK</sequence>
<evidence type="ECO:0000313" key="3">
    <source>
        <dbReference type="Proteomes" id="UP000620124"/>
    </source>
</evidence>
<proteinExistence type="predicted"/>
<feature type="region of interest" description="Disordered" evidence="1">
    <location>
        <begin position="119"/>
        <end position="142"/>
    </location>
</feature>
<organism evidence="2 3">
    <name type="scientific">Mycena venus</name>
    <dbReference type="NCBI Taxonomy" id="2733690"/>
    <lineage>
        <taxon>Eukaryota</taxon>
        <taxon>Fungi</taxon>
        <taxon>Dikarya</taxon>
        <taxon>Basidiomycota</taxon>
        <taxon>Agaricomycotina</taxon>
        <taxon>Agaricomycetes</taxon>
        <taxon>Agaricomycetidae</taxon>
        <taxon>Agaricales</taxon>
        <taxon>Marasmiineae</taxon>
        <taxon>Mycenaceae</taxon>
        <taxon>Mycena</taxon>
    </lineage>
</organism>
<dbReference type="EMBL" id="JACAZI010000025">
    <property type="protein sequence ID" value="KAF7334950.1"/>
    <property type="molecule type" value="Genomic_DNA"/>
</dbReference>